<dbReference type="InterPro" id="IPR009057">
    <property type="entry name" value="Homeodomain-like_sf"/>
</dbReference>
<dbReference type="SUPFAM" id="SSF48498">
    <property type="entry name" value="Tetracyclin repressor-like, C-terminal domain"/>
    <property type="match status" value="1"/>
</dbReference>
<keyword evidence="7" id="KW-1185">Reference proteome</keyword>
<evidence type="ECO:0000256" key="1">
    <source>
        <dbReference type="ARBA" id="ARBA00023015"/>
    </source>
</evidence>
<keyword evidence="2 4" id="KW-0238">DNA-binding</keyword>
<dbReference type="PROSITE" id="PS50977">
    <property type="entry name" value="HTH_TETR_2"/>
    <property type="match status" value="1"/>
</dbReference>
<reference evidence="7" key="1">
    <citation type="journal article" date="2019" name="Int. J. Syst. Evol. Microbiol.">
        <title>The Global Catalogue of Microorganisms (GCM) 10K type strain sequencing project: providing services to taxonomists for standard genome sequencing and annotation.</title>
        <authorList>
            <consortium name="The Broad Institute Genomics Platform"/>
            <consortium name="The Broad Institute Genome Sequencing Center for Infectious Disease"/>
            <person name="Wu L."/>
            <person name="Ma J."/>
        </authorList>
    </citation>
    <scope>NUCLEOTIDE SEQUENCE [LARGE SCALE GENOMIC DNA]</scope>
    <source>
        <strain evidence="7">JCM 14969</strain>
    </source>
</reference>
<evidence type="ECO:0000313" key="6">
    <source>
        <dbReference type="EMBL" id="GAA1609183.1"/>
    </source>
</evidence>
<comment type="caution">
    <text evidence="6">The sequence shown here is derived from an EMBL/GenBank/DDBJ whole genome shotgun (WGS) entry which is preliminary data.</text>
</comment>
<name>A0ABP4QF74_9ACTN</name>
<organism evidence="6 7">
    <name type="scientific">Kribbella sancticallisti</name>
    <dbReference type="NCBI Taxonomy" id="460087"/>
    <lineage>
        <taxon>Bacteria</taxon>
        <taxon>Bacillati</taxon>
        <taxon>Actinomycetota</taxon>
        <taxon>Actinomycetes</taxon>
        <taxon>Propionibacteriales</taxon>
        <taxon>Kribbellaceae</taxon>
        <taxon>Kribbella</taxon>
    </lineage>
</organism>
<feature type="domain" description="HTH tetR-type" evidence="5">
    <location>
        <begin position="10"/>
        <end position="70"/>
    </location>
</feature>
<dbReference type="InterPro" id="IPR001647">
    <property type="entry name" value="HTH_TetR"/>
</dbReference>
<dbReference type="PANTHER" id="PTHR30055">
    <property type="entry name" value="HTH-TYPE TRANSCRIPTIONAL REGULATOR RUTR"/>
    <property type="match status" value="1"/>
</dbReference>
<proteinExistence type="predicted"/>
<evidence type="ECO:0000313" key="7">
    <source>
        <dbReference type="Proteomes" id="UP001500393"/>
    </source>
</evidence>
<evidence type="ECO:0000256" key="2">
    <source>
        <dbReference type="ARBA" id="ARBA00023125"/>
    </source>
</evidence>
<dbReference type="InterPro" id="IPR036271">
    <property type="entry name" value="Tet_transcr_reg_TetR-rel_C_sf"/>
</dbReference>
<dbReference type="RefSeq" id="WP_344221444.1">
    <property type="nucleotide sequence ID" value="NZ_BAAAOS010000056.1"/>
</dbReference>
<dbReference type="InterPro" id="IPR011075">
    <property type="entry name" value="TetR_C"/>
</dbReference>
<protein>
    <submittedName>
        <fullName evidence="6">TetR/AcrR family transcriptional regulator</fullName>
    </submittedName>
</protein>
<gene>
    <name evidence="6" type="ORF">GCM10009789_74580</name>
</gene>
<evidence type="ECO:0000256" key="4">
    <source>
        <dbReference type="PROSITE-ProRule" id="PRU00335"/>
    </source>
</evidence>
<dbReference type="EMBL" id="BAAAOS010000056">
    <property type="protein sequence ID" value="GAA1609183.1"/>
    <property type="molecule type" value="Genomic_DNA"/>
</dbReference>
<dbReference type="PANTHER" id="PTHR30055:SF148">
    <property type="entry name" value="TETR-FAMILY TRANSCRIPTIONAL REGULATOR"/>
    <property type="match status" value="1"/>
</dbReference>
<evidence type="ECO:0000256" key="3">
    <source>
        <dbReference type="ARBA" id="ARBA00023163"/>
    </source>
</evidence>
<sequence length="207" mass="22277">MTPAGRPKSETARQAVLAAALELVVEKGYQALTIEGIAERAGVAKTTIYRSWPGKAAVVMDAVLSESNPRLTFPDTGSAREDLRLQVSRVVRLFTEPSFAKPFVGLLAASQHDETLADTLHEWLVKTRRAGAAEVLRRGVERGELRADLNIPIAIDALYGALYYRLLVSHEPLSPQYAERVVSEVFAGLQASKNSVSTGASTSGGTT</sequence>
<keyword evidence="3" id="KW-0804">Transcription</keyword>
<dbReference type="Pfam" id="PF16859">
    <property type="entry name" value="TetR_C_11"/>
    <property type="match status" value="1"/>
</dbReference>
<keyword evidence="1" id="KW-0805">Transcription regulation</keyword>
<dbReference type="Gene3D" id="1.10.357.10">
    <property type="entry name" value="Tetracycline Repressor, domain 2"/>
    <property type="match status" value="1"/>
</dbReference>
<evidence type="ECO:0000259" key="5">
    <source>
        <dbReference type="PROSITE" id="PS50977"/>
    </source>
</evidence>
<dbReference type="Pfam" id="PF00440">
    <property type="entry name" value="TetR_N"/>
    <property type="match status" value="1"/>
</dbReference>
<dbReference type="Gene3D" id="1.10.10.60">
    <property type="entry name" value="Homeodomain-like"/>
    <property type="match status" value="1"/>
</dbReference>
<dbReference type="Proteomes" id="UP001500393">
    <property type="component" value="Unassembled WGS sequence"/>
</dbReference>
<feature type="DNA-binding region" description="H-T-H motif" evidence="4">
    <location>
        <begin position="33"/>
        <end position="52"/>
    </location>
</feature>
<dbReference type="SUPFAM" id="SSF46689">
    <property type="entry name" value="Homeodomain-like"/>
    <property type="match status" value="1"/>
</dbReference>
<accession>A0ABP4QF74</accession>
<dbReference type="InterPro" id="IPR050109">
    <property type="entry name" value="HTH-type_TetR-like_transc_reg"/>
</dbReference>
<dbReference type="PRINTS" id="PR00455">
    <property type="entry name" value="HTHTETR"/>
</dbReference>